<sequence>MTEGERTGWVHDIRWASRLAWRDSRGAKGKGFLYALSMALGIATLVALGSFGADMRQALAGQTKNLLGADLVVYSRQPFSETAQKLLTPLPGRRAETKRFGTMAHFPKTDQAVLSRIRAMGDGFPFYGEILTEPADAAATYQQGPRALVDAVLLERVGAQVGEEIRLGQQTFTIHGKILETPGVPPAASVMGPRVYISLDYVAATGLLQQGSRVFYSYAYQFPDSFDGDAWVETNKKDLRTERLSWSTVNEQRQQIGDDMDNLTAFLSLTALLTLLLGGLGVAGAVHYHVQQKTRQIGVLRCLGATVRQVVIVYMIQVMTMTLFAVVVGVAVGLGLQLFLPALIREFFPVAFEPSFQGYEVLLAAGWGFLLSFLLALAPLVAVRRVSPLVSFRAFLNPPKADWLQYACYGAVILIWLVFAVMRTGSFQIGGLFLLGLIAAVGILYLTARLLAVAARRVSKMGLPFTWRHGVASLFRPQNQTLILMVILGMGIFLIAVLGGARTMLIGQFSDVRQREKPNFIAWDIQVDQLDSVLAISREMGVEPQNITPIVPMRIEAINGKSIGDLLATDIPHWALRREYRSSYRAELGDSEKVIEGEFTGQVAADIEVVPISLEQDIAADLQVALGDRLTLDVMGIPLETEITSIRDVEWQSMAPNFFIIFPAGILEAAPQMFMFNGRTQSAEQVADLQRAIIKNNPNVMCVDLTQMVKTFDGILDKAATMVQFLAGLCMLTGLVLLGSALWNSRYQRMGEHALLRTLGAQTRQVAWITLTEYLLLGLLASLTGVVLAVIANWALGLFLFKVDPFPQPLVFLVPCLTLPPLTLLLGYLSHRDLWRTPAIFVLRGEN</sequence>
<protein>
    <submittedName>
        <fullName evidence="9">FtsX-like permease family protein</fullName>
    </submittedName>
</protein>
<evidence type="ECO:0000256" key="6">
    <source>
        <dbReference type="SAM" id="Phobius"/>
    </source>
</evidence>
<evidence type="ECO:0000256" key="1">
    <source>
        <dbReference type="ARBA" id="ARBA00004651"/>
    </source>
</evidence>
<dbReference type="InterPro" id="IPR003838">
    <property type="entry name" value="ABC3_permease_C"/>
</dbReference>
<evidence type="ECO:0000256" key="5">
    <source>
        <dbReference type="ARBA" id="ARBA00023136"/>
    </source>
</evidence>
<feature type="domain" description="MacB-like periplasmic core" evidence="8">
    <location>
        <begin position="32"/>
        <end position="204"/>
    </location>
</feature>
<dbReference type="InterPro" id="IPR038766">
    <property type="entry name" value="Membrane_comp_ABC_pdt"/>
</dbReference>
<evidence type="ECO:0000313" key="10">
    <source>
        <dbReference type="Proteomes" id="UP000664417"/>
    </source>
</evidence>
<evidence type="ECO:0000313" key="9">
    <source>
        <dbReference type="EMBL" id="MBO1322211.1"/>
    </source>
</evidence>
<evidence type="ECO:0000256" key="2">
    <source>
        <dbReference type="ARBA" id="ARBA00022475"/>
    </source>
</evidence>
<evidence type="ECO:0000256" key="4">
    <source>
        <dbReference type="ARBA" id="ARBA00022989"/>
    </source>
</evidence>
<organism evidence="9 10">
    <name type="scientific">Acanthopleuribacter pedis</name>
    <dbReference type="NCBI Taxonomy" id="442870"/>
    <lineage>
        <taxon>Bacteria</taxon>
        <taxon>Pseudomonadati</taxon>
        <taxon>Acidobacteriota</taxon>
        <taxon>Holophagae</taxon>
        <taxon>Acanthopleuribacterales</taxon>
        <taxon>Acanthopleuribacteraceae</taxon>
        <taxon>Acanthopleuribacter</taxon>
    </lineage>
</organism>
<keyword evidence="10" id="KW-1185">Reference proteome</keyword>
<dbReference type="EMBL" id="JAFREP010000033">
    <property type="protein sequence ID" value="MBO1322211.1"/>
    <property type="molecule type" value="Genomic_DNA"/>
</dbReference>
<evidence type="ECO:0000256" key="3">
    <source>
        <dbReference type="ARBA" id="ARBA00022692"/>
    </source>
</evidence>
<feature type="transmembrane region" description="Helical" evidence="6">
    <location>
        <begin position="433"/>
        <end position="455"/>
    </location>
</feature>
<proteinExistence type="predicted"/>
<dbReference type="Proteomes" id="UP000664417">
    <property type="component" value="Unassembled WGS sequence"/>
</dbReference>
<keyword evidence="2" id="KW-1003">Cell membrane</keyword>
<dbReference type="RefSeq" id="WP_207862184.1">
    <property type="nucleotide sequence ID" value="NZ_JAFREP010000033.1"/>
</dbReference>
<keyword evidence="5 6" id="KW-0472">Membrane</keyword>
<evidence type="ECO:0000259" key="7">
    <source>
        <dbReference type="Pfam" id="PF02687"/>
    </source>
</evidence>
<dbReference type="PANTHER" id="PTHR30287:SF1">
    <property type="entry name" value="INNER MEMBRANE PROTEIN"/>
    <property type="match status" value="1"/>
</dbReference>
<feature type="transmembrane region" description="Helical" evidence="6">
    <location>
        <begin position="263"/>
        <end position="286"/>
    </location>
</feature>
<dbReference type="GO" id="GO:0005886">
    <property type="term" value="C:plasma membrane"/>
    <property type="evidence" value="ECO:0007669"/>
    <property type="project" value="UniProtKB-SubCell"/>
</dbReference>
<comment type="subcellular location">
    <subcellularLocation>
        <location evidence="1">Cell membrane</location>
        <topology evidence="1">Multi-pass membrane protein</topology>
    </subcellularLocation>
</comment>
<dbReference type="AlphaFoldDB" id="A0A8J7QJU3"/>
<keyword evidence="3 6" id="KW-0812">Transmembrane</keyword>
<feature type="transmembrane region" description="Helical" evidence="6">
    <location>
        <begin position="361"/>
        <end position="383"/>
    </location>
</feature>
<feature type="transmembrane region" description="Helical" evidence="6">
    <location>
        <begin position="403"/>
        <end position="421"/>
    </location>
</feature>
<evidence type="ECO:0000259" key="8">
    <source>
        <dbReference type="Pfam" id="PF12704"/>
    </source>
</evidence>
<comment type="caution">
    <text evidence="9">The sequence shown here is derived from an EMBL/GenBank/DDBJ whole genome shotgun (WGS) entry which is preliminary data.</text>
</comment>
<feature type="domain" description="ABC3 transporter permease C-terminal" evidence="7">
    <location>
        <begin position="725"/>
        <end position="814"/>
    </location>
</feature>
<feature type="transmembrane region" description="Helical" evidence="6">
    <location>
        <begin position="32"/>
        <end position="53"/>
    </location>
</feature>
<feature type="transmembrane region" description="Helical" evidence="6">
    <location>
        <begin position="810"/>
        <end position="829"/>
    </location>
</feature>
<dbReference type="InterPro" id="IPR025857">
    <property type="entry name" value="MacB_PCD"/>
</dbReference>
<name>A0A8J7QJU3_9BACT</name>
<accession>A0A8J7QJU3</accession>
<dbReference type="Pfam" id="PF02687">
    <property type="entry name" value="FtsX"/>
    <property type="match status" value="2"/>
</dbReference>
<feature type="transmembrane region" description="Helical" evidence="6">
    <location>
        <begin position="725"/>
        <end position="743"/>
    </location>
</feature>
<feature type="transmembrane region" description="Helical" evidence="6">
    <location>
        <begin position="482"/>
        <end position="505"/>
    </location>
</feature>
<reference evidence="9" key="1">
    <citation type="submission" date="2021-03" db="EMBL/GenBank/DDBJ databases">
        <authorList>
            <person name="Wang G."/>
        </authorList>
    </citation>
    <scope>NUCLEOTIDE SEQUENCE</scope>
    <source>
        <strain evidence="9">KCTC 12899</strain>
    </source>
</reference>
<gene>
    <name evidence="9" type="ORF">J3U88_27300</name>
</gene>
<dbReference type="Pfam" id="PF12704">
    <property type="entry name" value="MacB_PCD"/>
    <property type="match status" value="1"/>
</dbReference>
<feature type="domain" description="ABC3 transporter permease C-terminal" evidence="7">
    <location>
        <begin position="270"/>
        <end position="388"/>
    </location>
</feature>
<keyword evidence="4 6" id="KW-1133">Transmembrane helix</keyword>
<dbReference type="PANTHER" id="PTHR30287">
    <property type="entry name" value="MEMBRANE COMPONENT OF PREDICTED ABC SUPERFAMILY METABOLITE UPTAKE TRANSPORTER"/>
    <property type="match status" value="1"/>
</dbReference>
<feature type="transmembrane region" description="Helical" evidence="6">
    <location>
        <begin position="774"/>
        <end position="801"/>
    </location>
</feature>